<dbReference type="PANTHER" id="PTHR30632:SF0">
    <property type="entry name" value="SULFATE-BINDING PROTEIN"/>
    <property type="match status" value="1"/>
</dbReference>
<comment type="caution">
    <text evidence="5">The sequence shown here is derived from an EMBL/GenBank/DDBJ whole genome shotgun (WGS) entry which is preliminary data.</text>
</comment>
<dbReference type="PIRSF" id="PIRSF004846">
    <property type="entry name" value="ModA"/>
    <property type="match status" value="1"/>
</dbReference>
<dbReference type="PROSITE" id="PS51257">
    <property type="entry name" value="PROKAR_LIPOPROTEIN"/>
    <property type="match status" value="1"/>
</dbReference>
<evidence type="ECO:0000256" key="4">
    <source>
        <dbReference type="PIRSR" id="PIRSR004846-1"/>
    </source>
</evidence>
<comment type="similarity">
    <text evidence="1">Belongs to the bacterial solute-binding protein ModA family.</text>
</comment>
<protein>
    <submittedName>
        <fullName evidence="5">Molybdate ABC transporter substrate-binding protein</fullName>
    </submittedName>
</protein>
<dbReference type="NCBIfam" id="TIGR01256">
    <property type="entry name" value="modA"/>
    <property type="match status" value="1"/>
</dbReference>
<keyword evidence="4" id="KW-0500">Molybdenum</keyword>
<keyword evidence="2 4" id="KW-0479">Metal-binding</keyword>
<dbReference type="PANTHER" id="PTHR30632">
    <property type="entry name" value="MOLYBDATE-BINDING PERIPLASMIC PROTEIN"/>
    <property type="match status" value="1"/>
</dbReference>
<evidence type="ECO:0000256" key="2">
    <source>
        <dbReference type="ARBA" id="ARBA00022723"/>
    </source>
</evidence>
<dbReference type="InterPro" id="IPR050682">
    <property type="entry name" value="ModA/WtpA"/>
</dbReference>
<dbReference type="Proteomes" id="UP000282985">
    <property type="component" value="Unassembled WGS sequence"/>
</dbReference>
<evidence type="ECO:0000256" key="1">
    <source>
        <dbReference type="ARBA" id="ARBA00009175"/>
    </source>
</evidence>
<dbReference type="Pfam" id="PF13531">
    <property type="entry name" value="SBP_bac_11"/>
    <property type="match status" value="1"/>
</dbReference>
<proteinExistence type="inferred from homology"/>
<dbReference type="InterPro" id="IPR005950">
    <property type="entry name" value="ModA"/>
</dbReference>
<name>A0A434AGT5_9BACT</name>
<gene>
    <name evidence="5" type="primary">modA</name>
    <name evidence="5" type="ORF">DLK05_12310</name>
</gene>
<accession>A0A434AGT5</accession>
<dbReference type="OrthoDB" id="9785015at2"/>
<dbReference type="EMBL" id="RJJX01000018">
    <property type="protein sequence ID" value="RUT73604.1"/>
    <property type="molecule type" value="Genomic_DNA"/>
</dbReference>
<organism evidence="5 6">
    <name type="scientific">Ancylomarina longa</name>
    <dbReference type="NCBI Taxonomy" id="2487017"/>
    <lineage>
        <taxon>Bacteria</taxon>
        <taxon>Pseudomonadati</taxon>
        <taxon>Bacteroidota</taxon>
        <taxon>Bacteroidia</taxon>
        <taxon>Marinilabiliales</taxon>
        <taxon>Marinifilaceae</taxon>
        <taxon>Ancylomarina</taxon>
    </lineage>
</organism>
<reference evidence="5 6" key="1">
    <citation type="submission" date="2018-11" db="EMBL/GenBank/DDBJ databases">
        <title>Parancylomarina longa gen. nov., sp. nov., isolated from sediments of southern Okinawa.</title>
        <authorList>
            <person name="Fu T."/>
        </authorList>
    </citation>
    <scope>NUCLEOTIDE SEQUENCE [LARGE SCALE GENOMIC DNA]</scope>
    <source>
        <strain evidence="5 6">T3-2 S1-C</strain>
    </source>
</reference>
<evidence type="ECO:0000313" key="6">
    <source>
        <dbReference type="Proteomes" id="UP000282985"/>
    </source>
</evidence>
<evidence type="ECO:0000256" key="3">
    <source>
        <dbReference type="ARBA" id="ARBA00022729"/>
    </source>
</evidence>
<feature type="binding site" evidence="4">
    <location>
        <position position="199"/>
    </location>
    <ligand>
        <name>molybdate</name>
        <dbReference type="ChEBI" id="CHEBI:36264"/>
    </ligand>
</feature>
<dbReference type="SUPFAM" id="SSF53850">
    <property type="entry name" value="Periplasmic binding protein-like II"/>
    <property type="match status" value="1"/>
</dbReference>
<sequence>MSRIVLRNSYQLFCFIVLSFLLFSCSAKQKKEKVLTVYTAASVSKVMQQIATDFEKDTGIVLRINVASSGTLARQIEAGANFDYFISASREWMAYVDSLSLVDRGSISTMANNRIVAVVPVSNTDLMIGDSDLSHFSSLFKGRLAIGDPSYVPVGKYAQQIIQKYKWEADLKNRYLPAKDARDALFMVEMGEVEMGMVYYSDALQSKKLRIVYKFPIQASAPIRYYGATGKKQNKTLTLFVNYMQSEKVHQIWVKNGFNHN</sequence>
<dbReference type="GO" id="GO:0030973">
    <property type="term" value="F:molybdate ion binding"/>
    <property type="evidence" value="ECO:0007669"/>
    <property type="project" value="TreeGrafter"/>
</dbReference>
<dbReference type="GO" id="GO:0046872">
    <property type="term" value="F:metal ion binding"/>
    <property type="evidence" value="ECO:0007669"/>
    <property type="project" value="UniProtKB-KW"/>
</dbReference>
<keyword evidence="3" id="KW-0732">Signal</keyword>
<feature type="binding site" evidence="4">
    <location>
        <position position="42"/>
    </location>
    <ligand>
        <name>molybdate</name>
        <dbReference type="ChEBI" id="CHEBI:36264"/>
    </ligand>
</feature>
<dbReference type="Gene3D" id="3.40.190.10">
    <property type="entry name" value="Periplasmic binding protein-like II"/>
    <property type="match status" value="2"/>
</dbReference>
<feature type="binding site" evidence="4">
    <location>
        <position position="69"/>
    </location>
    <ligand>
        <name>molybdate</name>
        <dbReference type="ChEBI" id="CHEBI:36264"/>
    </ligand>
</feature>
<dbReference type="AlphaFoldDB" id="A0A434AGT5"/>
<dbReference type="RefSeq" id="WP_127344267.1">
    <property type="nucleotide sequence ID" value="NZ_RJJX01000018.1"/>
</dbReference>
<evidence type="ECO:0000313" key="5">
    <source>
        <dbReference type="EMBL" id="RUT73604.1"/>
    </source>
</evidence>
<keyword evidence="6" id="KW-1185">Reference proteome</keyword>
<dbReference type="GO" id="GO:0015689">
    <property type="term" value="P:molybdate ion transport"/>
    <property type="evidence" value="ECO:0007669"/>
    <property type="project" value="InterPro"/>
</dbReference>